<evidence type="ECO:0000256" key="1">
    <source>
        <dbReference type="SAM" id="MobiDB-lite"/>
    </source>
</evidence>
<evidence type="ECO:0000313" key="2">
    <source>
        <dbReference type="EMBL" id="PZO22650.1"/>
    </source>
</evidence>
<accession>A0A2W4UTL3</accession>
<protein>
    <submittedName>
        <fullName evidence="2">Uncharacterized protein</fullName>
    </submittedName>
</protein>
<gene>
    <name evidence="2" type="ORF">DCF25_02480</name>
</gene>
<dbReference type="AlphaFoldDB" id="A0A2W4UTL3"/>
<sequence>MANKFTQQMKASKVPATKTSVDIHPTQPAAATVEPEEIDPLAQYSEADLKDVVTLSVKLPAVVRQAIRTQCAQENIKLATEVKKWLVERFDLPEGFTAETILSDGRTK</sequence>
<feature type="compositionally biased region" description="Polar residues" evidence="1">
    <location>
        <begin position="1"/>
        <end position="10"/>
    </location>
</feature>
<dbReference type="Proteomes" id="UP000249354">
    <property type="component" value="Unassembled WGS sequence"/>
</dbReference>
<organism evidence="2 3">
    <name type="scientific">Leptolyngbya foveolarum</name>
    <dbReference type="NCBI Taxonomy" id="47253"/>
    <lineage>
        <taxon>Bacteria</taxon>
        <taxon>Bacillati</taxon>
        <taxon>Cyanobacteriota</taxon>
        <taxon>Cyanophyceae</taxon>
        <taxon>Leptolyngbyales</taxon>
        <taxon>Leptolyngbyaceae</taxon>
        <taxon>Leptolyngbya group</taxon>
        <taxon>Leptolyngbya</taxon>
    </lineage>
</organism>
<feature type="region of interest" description="Disordered" evidence="1">
    <location>
        <begin position="1"/>
        <end position="37"/>
    </location>
</feature>
<evidence type="ECO:0000313" key="3">
    <source>
        <dbReference type="Proteomes" id="UP000249354"/>
    </source>
</evidence>
<name>A0A2W4UTL3_9CYAN</name>
<dbReference type="EMBL" id="QBMC01000008">
    <property type="protein sequence ID" value="PZO22650.1"/>
    <property type="molecule type" value="Genomic_DNA"/>
</dbReference>
<reference evidence="3" key="1">
    <citation type="submission" date="2018-04" db="EMBL/GenBank/DDBJ databases">
        <authorList>
            <person name="Cornet L."/>
        </authorList>
    </citation>
    <scope>NUCLEOTIDE SEQUENCE [LARGE SCALE GENOMIC DNA]</scope>
</reference>
<comment type="caution">
    <text evidence="2">The sequence shown here is derived from an EMBL/GenBank/DDBJ whole genome shotgun (WGS) entry which is preliminary data.</text>
</comment>
<reference evidence="2 3" key="2">
    <citation type="submission" date="2018-06" db="EMBL/GenBank/DDBJ databases">
        <title>Metagenomic assembly of (sub)arctic Cyanobacteria and their associated microbiome from non-axenic cultures.</title>
        <authorList>
            <person name="Baurain D."/>
        </authorList>
    </citation>
    <scope>NUCLEOTIDE SEQUENCE [LARGE SCALE GENOMIC DNA]</scope>
    <source>
        <strain evidence="2">ULC129bin1</strain>
    </source>
</reference>
<proteinExistence type="predicted"/>